<keyword evidence="6" id="KW-1185">Reference proteome</keyword>
<keyword evidence="1" id="KW-0596">Phosphopantetheine</keyword>
<dbReference type="SUPFAM" id="SSF51735">
    <property type="entry name" value="NAD(P)-binding Rossmann-fold domains"/>
    <property type="match status" value="1"/>
</dbReference>
<proteinExistence type="predicted"/>
<protein>
    <submittedName>
        <fullName evidence="5">NAD(P)-binding protein</fullName>
    </submittedName>
</protein>
<feature type="transmembrane region" description="Helical" evidence="3">
    <location>
        <begin position="16"/>
        <end position="34"/>
    </location>
</feature>
<feature type="domain" description="Thioester reductase (TE)" evidence="4">
    <location>
        <begin position="46"/>
        <end position="235"/>
    </location>
</feature>
<sequence>MAPEPHDTSSSQPQNIALLGSTGFLGPYIVVALLRKHSHYNSILNSHSRLGFITTDITKPDLGLNEADHRLILSNVDEIVFNAWNPNWGIPLKSFEPLLGALSSAIEISRASPRRPRITFMSSTCSIAEWPRQHPTQPLYPELPAWDEASVTDNGYGKSKYQAEQLLAHAHTEHGLRVAIVRAGNIGGPSRSAVGPTDWPIQGWLFVVIKTSQRLGYWPTHINALDWIPVDTLAAGIANITGTQPDNSEAKVYNMMHPDPAPWSMLYNTLTDKFGLVAEEMRLPVWLDLLDPVKFKMHAFFRGAGEGREEESKVFENANALGVFPDVERITAEQLEVWMKRWDLRLGEMRAKI</sequence>
<dbReference type="PANTHER" id="PTHR43439">
    <property type="entry name" value="PHENYLACETATE-COENZYME A LIGASE"/>
    <property type="match status" value="1"/>
</dbReference>
<keyword evidence="3" id="KW-0812">Transmembrane</keyword>
<dbReference type="EMBL" id="QGDH01000095">
    <property type="protein sequence ID" value="RAR07792.1"/>
    <property type="molecule type" value="Genomic_DNA"/>
</dbReference>
<evidence type="ECO:0000259" key="4">
    <source>
        <dbReference type="Pfam" id="PF07993"/>
    </source>
</evidence>
<dbReference type="InterPro" id="IPR051414">
    <property type="entry name" value="Adenylate-forming_Reductase"/>
</dbReference>
<dbReference type="Pfam" id="PF07993">
    <property type="entry name" value="NAD_binding_4"/>
    <property type="match status" value="1"/>
</dbReference>
<reference evidence="6" key="1">
    <citation type="submission" date="2018-05" db="EMBL/GenBank/DDBJ databases">
        <title>Draft genome sequence of Stemphylium lycopersici strain CIDEFI 213.</title>
        <authorList>
            <person name="Medina R."/>
            <person name="Franco M.E.E."/>
            <person name="Lucentini C.G."/>
            <person name="Saparrat M.C.N."/>
            <person name="Balatti P.A."/>
        </authorList>
    </citation>
    <scope>NUCLEOTIDE SEQUENCE [LARGE SCALE GENOMIC DNA]</scope>
    <source>
        <strain evidence="6">CIDEFI 213</strain>
    </source>
</reference>
<evidence type="ECO:0000256" key="3">
    <source>
        <dbReference type="SAM" id="Phobius"/>
    </source>
</evidence>
<keyword evidence="3" id="KW-1133">Transmembrane helix</keyword>
<keyword evidence="2" id="KW-0597">Phosphoprotein</keyword>
<dbReference type="InterPro" id="IPR036291">
    <property type="entry name" value="NAD(P)-bd_dom_sf"/>
</dbReference>
<gene>
    <name evidence="5" type="ORF">DDE83_006280</name>
</gene>
<dbReference type="Gene3D" id="3.40.50.720">
    <property type="entry name" value="NAD(P)-binding Rossmann-like Domain"/>
    <property type="match status" value="1"/>
</dbReference>
<name>A0A364MZ53_STELY</name>
<evidence type="ECO:0000256" key="2">
    <source>
        <dbReference type="ARBA" id="ARBA00022553"/>
    </source>
</evidence>
<dbReference type="Proteomes" id="UP000249619">
    <property type="component" value="Unassembled WGS sequence"/>
</dbReference>
<evidence type="ECO:0000313" key="6">
    <source>
        <dbReference type="Proteomes" id="UP000249619"/>
    </source>
</evidence>
<dbReference type="PANTHER" id="PTHR43439:SF2">
    <property type="entry name" value="ENZYME, PUTATIVE (JCVI)-RELATED"/>
    <property type="match status" value="1"/>
</dbReference>
<dbReference type="STRING" id="183478.A0A364MZ53"/>
<evidence type="ECO:0000256" key="1">
    <source>
        <dbReference type="ARBA" id="ARBA00022450"/>
    </source>
</evidence>
<organism evidence="5 6">
    <name type="scientific">Stemphylium lycopersici</name>
    <name type="common">Tomato gray leaf spot disease fungus</name>
    <name type="synonym">Thyrospora lycopersici</name>
    <dbReference type="NCBI Taxonomy" id="183478"/>
    <lineage>
        <taxon>Eukaryota</taxon>
        <taxon>Fungi</taxon>
        <taxon>Dikarya</taxon>
        <taxon>Ascomycota</taxon>
        <taxon>Pezizomycotina</taxon>
        <taxon>Dothideomycetes</taxon>
        <taxon>Pleosporomycetidae</taxon>
        <taxon>Pleosporales</taxon>
        <taxon>Pleosporineae</taxon>
        <taxon>Pleosporaceae</taxon>
        <taxon>Stemphylium</taxon>
    </lineage>
</organism>
<accession>A0A364MZ53</accession>
<dbReference type="InterPro" id="IPR013120">
    <property type="entry name" value="FAR_NAD-bd"/>
</dbReference>
<evidence type="ECO:0000313" key="5">
    <source>
        <dbReference type="EMBL" id="RAR07792.1"/>
    </source>
</evidence>
<comment type="caution">
    <text evidence="5">The sequence shown here is derived from an EMBL/GenBank/DDBJ whole genome shotgun (WGS) entry which is preliminary data.</text>
</comment>
<keyword evidence="3" id="KW-0472">Membrane</keyword>
<dbReference type="AlphaFoldDB" id="A0A364MZ53"/>